<dbReference type="PANTHER" id="PTHR43221">
    <property type="entry name" value="PROTEASE HTPX"/>
    <property type="match status" value="1"/>
</dbReference>
<dbReference type="InterPro" id="IPR001915">
    <property type="entry name" value="Peptidase_M48"/>
</dbReference>
<keyword evidence="2 10" id="KW-0645">Protease</keyword>
<dbReference type="Pfam" id="PF01435">
    <property type="entry name" value="Peptidase_M48"/>
    <property type="match status" value="1"/>
</dbReference>
<evidence type="ECO:0000256" key="8">
    <source>
        <dbReference type="ARBA" id="ARBA00023049"/>
    </source>
</evidence>
<evidence type="ECO:0000256" key="10">
    <source>
        <dbReference type="RuleBase" id="RU003983"/>
    </source>
</evidence>
<evidence type="ECO:0000256" key="7">
    <source>
        <dbReference type="ARBA" id="ARBA00022989"/>
    </source>
</evidence>
<keyword evidence="7 11" id="KW-1133">Transmembrane helix</keyword>
<evidence type="ECO:0000313" key="13">
    <source>
        <dbReference type="EMBL" id="HGV66574.1"/>
    </source>
</evidence>
<evidence type="ECO:0000259" key="12">
    <source>
        <dbReference type="Pfam" id="PF01435"/>
    </source>
</evidence>
<evidence type="ECO:0000256" key="3">
    <source>
        <dbReference type="ARBA" id="ARBA00022692"/>
    </source>
</evidence>
<evidence type="ECO:0000256" key="4">
    <source>
        <dbReference type="ARBA" id="ARBA00022723"/>
    </source>
</evidence>
<dbReference type="InterPro" id="IPR050083">
    <property type="entry name" value="HtpX_protease"/>
</dbReference>
<proteinExistence type="inferred from homology"/>
<dbReference type="GO" id="GO:0004222">
    <property type="term" value="F:metalloendopeptidase activity"/>
    <property type="evidence" value="ECO:0007669"/>
    <property type="project" value="InterPro"/>
</dbReference>
<feature type="transmembrane region" description="Helical" evidence="11">
    <location>
        <begin position="104"/>
        <end position="126"/>
    </location>
</feature>
<keyword evidence="8 10" id="KW-0482">Metalloprotease</keyword>
<keyword evidence="9 11" id="KW-0472">Membrane</keyword>
<dbReference type="Gene3D" id="3.30.2010.10">
    <property type="entry name" value="Metalloproteases ('zincins'), catalytic domain"/>
    <property type="match status" value="1"/>
</dbReference>
<evidence type="ECO:0000256" key="5">
    <source>
        <dbReference type="ARBA" id="ARBA00022801"/>
    </source>
</evidence>
<reference evidence="13" key="1">
    <citation type="journal article" date="2020" name="mSystems">
        <title>Genome- and Community-Level Interaction Insights into Carbon Utilization and Element Cycling Functions of Hydrothermarchaeota in Hydrothermal Sediment.</title>
        <authorList>
            <person name="Zhou Z."/>
            <person name="Liu Y."/>
            <person name="Xu W."/>
            <person name="Pan J."/>
            <person name="Luo Z.H."/>
            <person name="Li M."/>
        </authorList>
    </citation>
    <scope>NUCLEOTIDE SEQUENCE [LARGE SCALE GENOMIC DNA]</scope>
    <source>
        <strain evidence="13">SpSt-721</strain>
    </source>
</reference>
<organism evidence="13">
    <name type="scientific">Ignisphaera aggregans</name>
    <dbReference type="NCBI Taxonomy" id="334771"/>
    <lineage>
        <taxon>Archaea</taxon>
        <taxon>Thermoproteota</taxon>
        <taxon>Thermoprotei</taxon>
        <taxon>Desulfurococcales</taxon>
        <taxon>Desulfurococcaceae</taxon>
        <taxon>Ignisphaera</taxon>
    </lineage>
</organism>
<gene>
    <name evidence="13" type="ORF">ENV02_02000</name>
</gene>
<protein>
    <recommendedName>
        <fullName evidence="12">Peptidase M48 domain-containing protein</fullName>
    </recommendedName>
</protein>
<dbReference type="AlphaFoldDB" id="A0A7J3QEM0"/>
<keyword evidence="6 10" id="KW-0862">Zinc</keyword>
<keyword evidence="5 10" id="KW-0378">Hydrolase</keyword>
<accession>A0A7J3QEM0</accession>
<comment type="similarity">
    <text evidence="10">Belongs to the peptidase M48 family.</text>
</comment>
<dbReference type="GO" id="GO:0006508">
    <property type="term" value="P:proteolysis"/>
    <property type="evidence" value="ECO:0007669"/>
    <property type="project" value="UniProtKB-KW"/>
</dbReference>
<keyword evidence="1" id="KW-1003">Cell membrane</keyword>
<comment type="caution">
    <text evidence="13">The sequence shown here is derived from an EMBL/GenBank/DDBJ whole genome shotgun (WGS) entry which is preliminary data.</text>
</comment>
<evidence type="ECO:0000256" key="9">
    <source>
        <dbReference type="ARBA" id="ARBA00023136"/>
    </source>
</evidence>
<feature type="transmembrane region" description="Helical" evidence="11">
    <location>
        <begin position="132"/>
        <end position="153"/>
    </location>
</feature>
<evidence type="ECO:0000256" key="6">
    <source>
        <dbReference type="ARBA" id="ARBA00022833"/>
    </source>
</evidence>
<dbReference type="PANTHER" id="PTHR43221:SF2">
    <property type="entry name" value="PROTEASE HTPX HOMOLOG"/>
    <property type="match status" value="1"/>
</dbReference>
<name>A0A7J3QEM0_9CREN</name>
<keyword evidence="4" id="KW-0479">Metal-binding</keyword>
<dbReference type="EMBL" id="DTET01000102">
    <property type="protein sequence ID" value="HGV66574.1"/>
    <property type="molecule type" value="Genomic_DNA"/>
</dbReference>
<evidence type="ECO:0000256" key="1">
    <source>
        <dbReference type="ARBA" id="ARBA00022475"/>
    </source>
</evidence>
<dbReference type="GO" id="GO:0046872">
    <property type="term" value="F:metal ion binding"/>
    <property type="evidence" value="ECO:0007669"/>
    <property type="project" value="UniProtKB-KW"/>
</dbReference>
<comment type="cofactor">
    <cofactor evidence="10">
        <name>Zn(2+)</name>
        <dbReference type="ChEBI" id="CHEBI:29105"/>
    </cofactor>
    <text evidence="10">Binds 1 zinc ion per subunit.</text>
</comment>
<keyword evidence="3 11" id="KW-0812">Transmembrane</keyword>
<sequence>MLKHLLSKIKSKIQLYFWWIKSYDANNTILSELSRNVAIAIGMKPFKKIRVIYRNDIINAAVIGFLCRTIVISQGIIDILTPDELKTVFLHEYAHCYEKHHLKLLLVSLAPSTGIIMLLYYFLMFIYIESEIISIILTVVSLMLLYIALQIFIKYLTRKFEERADIIVIKNLKEPKLYISTLQKIALKTSTKRANIWEKLFSSHPPVDKRIYKLYEYLK</sequence>
<evidence type="ECO:0000256" key="11">
    <source>
        <dbReference type="SAM" id="Phobius"/>
    </source>
</evidence>
<feature type="domain" description="Peptidase M48" evidence="12">
    <location>
        <begin position="27"/>
        <end position="216"/>
    </location>
</feature>
<evidence type="ECO:0000256" key="2">
    <source>
        <dbReference type="ARBA" id="ARBA00022670"/>
    </source>
</evidence>